<comment type="caution">
    <text evidence="3">The sequence shown here is derived from an EMBL/GenBank/DDBJ whole genome shotgun (WGS) entry which is preliminary data.</text>
</comment>
<dbReference type="GO" id="GO:0003677">
    <property type="term" value="F:DNA binding"/>
    <property type="evidence" value="ECO:0007669"/>
    <property type="project" value="UniProtKB-KW"/>
</dbReference>
<evidence type="ECO:0000313" key="3">
    <source>
        <dbReference type="EMBL" id="KEO84383.1"/>
    </source>
</evidence>
<dbReference type="PANTHER" id="PTHR46797:SF1">
    <property type="entry name" value="METHYLPHOSPHONATE SYNTHASE"/>
    <property type="match status" value="1"/>
</dbReference>
<dbReference type="GO" id="GO:0005829">
    <property type="term" value="C:cytosol"/>
    <property type="evidence" value="ECO:0007669"/>
    <property type="project" value="TreeGrafter"/>
</dbReference>
<dbReference type="SUPFAM" id="SSF47413">
    <property type="entry name" value="lambda repressor-like DNA-binding domains"/>
    <property type="match status" value="1"/>
</dbReference>
<dbReference type="CDD" id="cd00093">
    <property type="entry name" value="HTH_XRE"/>
    <property type="match status" value="1"/>
</dbReference>
<dbReference type="GO" id="GO:0003700">
    <property type="term" value="F:DNA-binding transcription factor activity"/>
    <property type="evidence" value="ECO:0007669"/>
    <property type="project" value="TreeGrafter"/>
</dbReference>
<organism evidence="3 4">
    <name type="scientific">Tumebacillus flagellatus</name>
    <dbReference type="NCBI Taxonomy" id="1157490"/>
    <lineage>
        <taxon>Bacteria</taxon>
        <taxon>Bacillati</taxon>
        <taxon>Bacillota</taxon>
        <taxon>Bacilli</taxon>
        <taxon>Bacillales</taxon>
        <taxon>Alicyclobacillaceae</taxon>
        <taxon>Tumebacillus</taxon>
    </lineage>
</organism>
<dbReference type="SMART" id="SM00530">
    <property type="entry name" value="HTH_XRE"/>
    <property type="match status" value="1"/>
</dbReference>
<dbReference type="InterPro" id="IPR001387">
    <property type="entry name" value="Cro/C1-type_HTH"/>
</dbReference>
<dbReference type="PROSITE" id="PS50943">
    <property type="entry name" value="HTH_CROC1"/>
    <property type="match status" value="1"/>
</dbReference>
<reference evidence="3 4" key="1">
    <citation type="journal article" date="2013" name="Int. J. Syst. Evol. Microbiol.">
        <title>Tumebacillus flagellatus sp. nov., an alpha-amylase/pullulanase-producing bacterium isolated from cassava wastewater.</title>
        <authorList>
            <person name="Wang Q."/>
            <person name="Xie N."/>
            <person name="Qin Y."/>
            <person name="Shen N."/>
            <person name="Zhu J."/>
            <person name="Mi H."/>
            <person name="Huang R."/>
        </authorList>
    </citation>
    <scope>NUCLEOTIDE SEQUENCE [LARGE SCALE GENOMIC DNA]</scope>
    <source>
        <strain evidence="3 4">GST4</strain>
    </source>
</reference>
<protein>
    <recommendedName>
        <fullName evidence="2">HTH cro/C1-type domain-containing protein</fullName>
    </recommendedName>
</protein>
<dbReference type="EMBL" id="JMIR01000004">
    <property type="protein sequence ID" value="KEO84383.1"/>
    <property type="molecule type" value="Genomic_DNA"/>
</dbReference>
<dbReference type="InterPro" id="IPR010982">
    <property type="entry name" value="Lambda_DNA-bd_dom_sf"/>
</dbReference>
<dbReference type="InterPro" id="IPR050807">
    <property type="entry name" value="TransReg_Diox_bact_type"/>
</dbReference>
<dbReference type="eggNOG" id="COG1396">
    <property type="taxonomic scope" value="Bacteria"/>
</dbReference>
<dbReference type="AlphaFoldDB" id="A0A074LWD2"/>
<evidence type="ECO:0000313" key="4">
    <source>
        <dbReference type="Proteomes" id="UP000027931"/>
    </source>
</evidence>
<evidence type="ECO:0000256" key="1">
    <source>
        <dbReference type="ARBA" id="ARBA00023125"/>
    </source>
</evidence>
<gene>
    <name evidence="3" type="ORF">EL26_04575</name>
</gene>
<dbReference type="Gene3D" id="1.10.260.40">
    <property type="entry name" value="lambda repressor-like DNA-binding domains"/>
    <property type="match status" value="1"/>
</dbReference>
<accession>A0A074LWD2</accession>
<keyword evidence="1" id="KW-0238">DNA-binding</keyword>
<dbReference type="Pfam" id="PF01381">
    <property type="entry name" value="HTH_3"/>
    <property type="match status" value="1"/>
</dbReference>
<dbReference type="PANTHER" id="PTHR46797">
    <property type="entry name" value="HTH-TYPE TRANSCRIPTIONAL REGULATOR"/>
    <property type="match status" value="1"/>
</dbReference>
<dbReference type="STRING" id="1157490.EL26_04575"/>
<evidence type="ECO:0000259" key="2">
    <source>
        <dbReference type="PROSITE" id="PS50943"/>
    </source>
</evidence>
<feature type="domain" description="HTH cro/C1-type" evidence="2">
    <location>
        <begin position="10"/>
        <end position="64"/>
    </location>
</feature>
<name>A0A074LWD2_9BACL</name>
<dbReference type="RefSeq" id="WP_038084951.1">
    <property type="nucleotide sequence ID" value="NZ_JMIR01000004.1"/>
</dbReference>
<keyword evidence="4" id="KW-1185">Reference proteome</keyword>
<dbReference type="Proteomes" id="UP000027931">
    <property type="component" value="Unassembled WGS sequence"/>
</dbReference>
<dbReference type="OrthoDB" id="9812960at2"/>
<sequence length="70" mass="7523">MSDLTIGMQLKKLRKQTGLSVKELADRAGVSQSYIYAIESGTRGANATKLDCIAQALGVPVADLYGVWSY</sequence>
<proteinExistence type="predicted"/>